<dbReference type="GO" id="GO:0015086">
    <property type="term" value="F:cadmium ion transmembrane transporter activity"/>
    <property type="evidence" value="ECO:0007669"/>
    <property type="project" value="TreeGrafter"/>
</dbReference>
<dbReference type="Proteomes" id="UP001157974">
    <property type="component" value="Unassembled WGS sequence"/>
</dbReference>
<keyword evidence="8" id="KW-1185">Reference proteome</keyword>
<feature type="transmembrane region" description="Helical" evidence="6">
    <location>
        <begin position="383"/>
        <end position="400"/>
    </location>
</feature>
<accession>A0AAV8UNQ0</accession>
<feature type="transmembrane region" description="Helical" evidence="6">
    <location>
        <begin position="171"/>
        <end position="191"/>
    </location>
</feature>
<dbReference type="NCBIfam" id="NF001923">
    <property type="entry name" value="PRK00701.1"/>
    <property type="match status" value="1"/>
</dbReference>
<feature type="transmembrane region" description="Helical" evidence="6">
    <location>
        <begin position="286"/>
        <end position="313"/>
    </location>
</feature>
<dbReference type="GO" id="GO:0034755">
    <property type="term" value="P:iron ion transmembrane transport"/>
    <property type="evidence" value="ECO:0007669"/>
    <property type="project" value="TreeGrafter"/>
</dbReference>
<evidence type="ECO:0000313" key="7">
    <source>
        <dbReference type="EMBL" id="KAJ8904131.1"/>
    </source>
</evidence>
<feature type="transmembrane region" description="Helical" evidence="6">
    <location>
        <begin position="203"/>
        <end position="222"/>
    </location>
</feature>
<feature type="transmembrane region" description="Helical" evidence="6">
    <location>
        <begin position="100"/>
        <end position="122"/>
    </location>
</feature>
<dbReference type="NCBIfam" id="NF037982">
    <property type="entry name" value="Nramp_1"/>
    <property type="match status" value="1"/>
</dbReference>
<gene>
    <name evidence="7" type="ORF">NDN08_000658</name>
</gene>
<comment type="caution">
    <text evidence="7">The sequence shown here is derived from an EMBL/GenBank/DDBJ whole genome shotgun (WGS) entry which is preliminary data.</text>
</comment>
<comment type="subcellular location">
    <subcellularLocation>
        <location evidence="1">Membrane</location>
        <topology evidence="1">Multi-pass membrane protein</topology>
    </subcellularLocation>
</comment>
<dbReference type="GO" id="GO:0005886">
    <property type="term" value="C:plasma membrane"/>
    <property type="evidence" value="ECO:0007669"/>
    <property type="project" value="TreeGrafter"/>
</dbReference>
<dbReference type="HAMAP" id="MF_00221">
    <property type="entry name" value="NRAMP"/>
    <property type="match status" value="1"/>
</dbReference>
<reference evidence="7 8" key="1">
    <citation type="journal article" date="2023" name="Nat. Commun.">
        <title>Origin of minicircular mitochondrial genomes in red algae.</title>
        <authorList>
            <person name="Lee Y."/>
            <person name="Cho C.H."/>
            <person name="Lee Y.M."/>
            <person name="Park S.I."/>
            <person name="Yang J.H."/>
            <person name="West J.A."/>
            <person name="Bhattacharya D."/>
            <person name="Yoon H.S."/>
        </authorList>
    </citation>
    <scope>NUCLEOTIDE SEQUENCE [LARGE SCALE GENOMIC DNA]</scope>
    <source>
        <strain evidence="7 8">CCMP1338</strain>
        <tissue evidence="7">Whole cell</tissue>
    </source>
</reference>
<evidence type="ECO:0000256" key="2">
    <source>
        <dbReference type="ARBA" id="ARBA00022692"/>
    </source>
</evidence>
<dbReference type="PANTHER" id="PTHR11706:SF75">
    <property type="entry name" value="ETHYLENE-INSENSITIVE PROTEIN 2"/>
    <property type="match status" value="1"/>
</dbReference>
<feature type="transmembrane region" description="Helical" evidence="6">
    <location>
        <begin position="142"/>
        <end position="165"/>
    </location>
</feature>
<feature type="region of interest" description="Disordered" evidence="5">
    <location>
        <begin position="1"/>
        <end position="29"/>
    </location>
</feature>
<dbReference type="PANTHER" id="PTHR11706">
    <property type="entry name" value="SOLUTE CARRIER PROTEIN FAMILY 11 MEMBER"/>
    <property type="match status" value="1"/>
</dbReference>
<dbReference type="GO" id="GO:0005384">
    <property type="term" value="F:manganese ion transmembrane transporter activity"/>
    <property type="evidence" value="ECO:0007669"/>
    <property type="project" value="TreeGrafter"/>
</dbReference>
<evidence type="ECO:0000256" key="4">
    <source>
        <dbReference type="ARBA" id="ARBA00023136"/>
    </source>
</evidence>
<protein>
    <submittedName>
        <fullName evidence="7">Uncharacterized protein</fullName>
    </submittedName>
</protein>
<keyword evidence="3 6" id="KW-1133">Transmembrane helix</keyword>
<feature type="compositionally biased region" description="Basic and acidic residues" evidence="5">
    <location>
        <begin position="1"/>
        <end position="10"/>
    </location>
</feature>
<feature type="transmembrane region" description="Helical" evidence="6">
    <location>
        <begin position="406"/>
        <end position="428"/>
    </location>
</feature>
<evidence type="ECO:0000256" key="5">
    <source>
        <dbReference type="SAM" id="MobiDB-lite"/>
    </source>
</evidence>
<feature type="transmembrane region" description="Helical" evidence="6">
    <location>
        <begin position="343"/>
        <end position="363"/>
    </location>
</feature>
<sequence length="531" mass="58376">MAEVAGHPREEDQEGTGKGPGRNGGFEAIFNPPEDQDEVFFDDDQLREEAVPNLGEHVELTWRGVIAHLGPAFLISVGYLDPGNWATDIEGGSRFGYELLWVLIMSNLMAILLQTLATRLGVVTRSHLAEVCKEEYTGMPSYALWVLAELAIIATDLTEVLGTAIGLNLVFNIPLVLGVILTALDTFLLLAVQRHGMRRLEQLMFGFLAIISACFIAELFFAKPDLLEVVKGTFIPRLNLESLYVACGIVGATVMPHNFYLHSAIVGDRMTSRSKAAIRAECKYNLIDSAVALNAAVFINCAILIISAANFWAKDIEVVTLQDAYRLLENTGFRIGKFEVAQLLFGIALIASGQSSTLCGTLAGQYVMEGFLEIRAPPVIRRLVTRMLAVVPSVIVILATGDSGTYQLLILSQVVLSLQLPFAVIPLIRFTSSKVRMGEFHNHWAVSALSWICAIIVIFLNLLLVLSFLKEGFTSEKLVFKILTGVLATPLFVVVMLFLVYITFKKERSEDSLYVVDDLSSEDNSMDNFAS</sequence>
<dbReference type="NCBIfam" id="TIGR01197">
    <property type="entry name" value="nramp"/>
    <property type="match status" value="1"/>
</dbReference>
<evidence type="ECO:0000256" key="6">
    <source>
        <dbReference type="SAM" id="Phobius"/>
    </source>
</evidence>
<dbReference type="InterPro" id="IPR001046">
    <property type="entry name" value="NRAMP_fam"/>
</dbReference>
<name>A0AAV8UNQ0_9RHOD</name>
<organism evidence="7 8">
    <name type="scientific">Rhodosorus marinus</name>
    <dbReference type="NCBI Taxonomy" id="101924"/>
    <lineage>
        <taxon>Eukaryota</taxon>
        <taxon>Rhodophyta</taxon>
        <taxon>Stylonematophyceae</taxon>
        <taxon>Stylonematales</taxon>
        <taxon>Stylonemataceae</taxon>
        <taxon>Rhodosorus</taxon>
    </lineage>
</organism>
<feature type="transmembrane region" description="Helical" evidence="6">
    <location>
        <begin position="242"/>
        <end position="265"/>
    </location>
</feature>
<evidence type="ECO:0000313" key="8">
    <source>
        <dbReference type="Proteomes" id="UP001157974"/>
    </source>
</evidence>
<dbReference type="AlphaFoldDB" id="A0AAV8UNQ0"/>
<evidence type="ECO:0000256" key="1">
    <source>
        <dbReference type="ARBA" id="ARBA00004141"/>
    </source>
</evidence>
<evidence type="ECO:0000256" key="3">
    <source>
        <dbReference type="ARBA" id="ARBA00022989"/>
    </source>
</evidence>
<dbReference type="EMBL" id="JAMWBK010000006">
    <property type="protein sequence ID" value="KAJ8904131.1"/>
    <property type="molecule type" value="Genomic_DNA"/>
</dbReference>
<feature type="transmembrane region" description="Helical" evidence="6">
    <location>
        <begin position="448"/>
        <end position="470"/>
    </location>
</feature>
<dbReference type="PRINTS" id="PR00447">
    <property type="entry name" value="NATRESASSCMP"/>
</dbReference>
<keyword evidence="2 6" id="KW-0812">Transmembrane</keyword>
<proteinExistence type="inferred from homology"/>
<feature type="transmembrane region" description="Helical" evidence="6">
    <location>
        <begin position="482"/>
        <end position="504"/>
    </location>
</feature>
<dbReference type="Pfam" id="PF01566">
    <property type="entry name" value="Nramp"/>
    <property type="match status" value="1"/>
</dbReference>
<keyword evidence="4 6" id="KW-0472">Membrane</keyword>